<dbReference type="RefSeq" id="WP_028730231.1">
    <property type="nucleotide sequence ID" value="NZ_KE386765.1"/>
</dbReference>
<feature type="transmembrane region" description="Helical" evidence="1">
    <location>
        <begin position="107"/>
        <end position="127"/>
    </location>
</feature>
<evidence type="ECO:0000256" key="1">
    <source>
        <dbReference type="SAM" id="Phobius"/>
    </source>
</evidence>
<sequence length="267" mass="30457">MQNHPFINSVLYRIAGITLVLLACSIGALLLYYYGHAGWLVAWLDSLVSVGLFSMAGFLFWYVTGILRQVQAQIALALGVLAISIIGGYMVMALVCPDHMDWFVSTIPFRLLFGLLGWIILAQWYFIRWKEIQKEEQVDVQSEDRQIVTGTALSAEEELLDRISVKDGSRIHLIQLDELLYIQASGDYVTLFTSDGQYVKEQTMKYFESHLPEKTFIRIHRSCIVNSDYIMRVELFGKETWQVRLKTGVSLRASAGGYKLLKERLSL</sequence>
<protein>
    <recommendedName>
        <fullName evidence="2">HTH LytTR-type domain-containing protein</fullName>
    </recommendedName>
</protein>
<feature type="transmembrane region" description="Helical" evidence="1">
    <location>
        <begin position="12"/>
        <end position="34"/>
    </location>
</feature>
<keyword evidence="4" id="KW-1185">Reference proteome</keyword>
<dbReference type="STRING" id="1203610.HMPREF1536_02028"/>
<dbReference type="Proteomes" id="UP000033035">
    <property type="component" value="Unassembled WGS sequence"/>
</dbReference>
<name>A0A0F5JIL9_9BACT</name>
<feature type="domain" description="HTH LytTR-type" evidence="2">
    <location>
        <begin position="163"/>
        <end position="267"/>
    </location>
</feature>
<dbReference type="EMBL" id="AQHW01000013">
    <property type="protein sequence ID" value="KKB57307.1"/>
    <property type="molecule type" value="Genomic_DNA"/>
</dbReference>
<accession>A0A0F5JIL9</accession>
<dbReference type="PROSITE" id="PS50930">
    <property type="entry name" value="HTH_LYTTR"/>
    <property type="match status" value="1"/>
</dbReference>
<feature type="transmembrane region" description="Helical" evidence="1">
    <location>
        <begin position="40"/>
        <end position="62"/>
    </location>
</feature>
<dbReference type="PATRIC" id="fig|1203610.3.peg.2080"/>
<keyword evidence="1" id="KW-0812">Transmembrane</keyword>
<evidence type="ECO:0000313" key="3">
    <source>
        <dbReference type="EMBL" id="KKB57307.1"/>
    </source>
</evidence>
<dbReference type="InterPro" id="IPR046947">
    <property type="entry name" value="LytR-like"/>
</dbReference>
<dbReference type="GO" id="GO:0003677">
    <property type="term" value="F:DNA binding"/>
    <property type="evidence" value="ECO:0007669"/>
    <property type="project" value="InterPro"/>
</dbReference>
<dbReference type="PANTHER" id="PTHR37299:SF1">
    <property type="entry name" value="STAGE 0 SPORULATION PROTEIN A HOMOLOG"/>
    <property type="match status" value="1"/>
</dbReference>
<keyword evidence="1" id="KW-1133">Transmembrane helix</keyword>
<dbReference type="SMART" id="SM00850">
    <property type="entry name" value="LytTR"/>
    <property type="match status" value="1"/>
</dbReference>
<dbReference type="Pfam" id="PF04397">
    <property type="entry name" value="LytTR"/>
    <property type="match status" value="1"/>
</dbReference>
<reference evidence="3 4" key="1">
    <citation type="submission" date="2013-04" db="EMBL/GenBank/DDBJ databases">
        <title>The Genome Sequence of Parabacteroides gordonii DSM 23371.</title>
        <authorList>
            <consortium name="The Broad Institute Genomics Platform"/>
            <person name="Earl A."/>
            <person name="Ward D."/>
            <person name="Feldgarden M."/>
            <person name="Gevers D."/>
            <person name="Martens E."/>
            <person name="Sakamoto M."/>
            <person name="Benno Y."/>
            <person name="Suzuki N."/>
            <person name="Matsunaga N."/>
            <person name="Koshihara K."/>
            <person name="Seki M."/>
            <person name="Komiya H."/>
            <person name="Walker B."/>
            <person name="Young S."/>
            <person name="Zeng Q."/>
            <person name="Gargeya S."/>
            <person name="Fitzgerald M."/>
            <person name="Haas B."/>
            <person name="Abouelleil A."/>
            <person name="Allen A.W."/>
            <person name="Alvarado L."/>
            <person name="Arachchi H.M."/>
            <person name="Berlin A.M."/>
            <person name="Chapman S.B."/>
            <person name="Gainer-Dewar J."/>
            <person name="Goldberg J."/>
            <person name="Griggs A."/>
            <person name="Gujja S."/>
            <person name="Hansen M."/>
            <person name="Howarth C."/>
            <person name="Imamovic A."/>
            <person name="Ireland A."/>
            <person name="Larimer J."/>
            <person name="McCowan C."/>
            <person name="Murphy C."/>
            <person name="Pearson M."/>
            <person name="Poon T.W."/>
            <person name="Priest M."/>
            <person name="Roberts A."/>
            <person name="Saif S."/>
            <person name="Shea T."/>
            <person name="Sisk P."/>
            <person name="Sykes S."/>
            <person name="Wortman J."/>
            <person name="Nusbaum C."/>
            <person name="Birren B."/>
        </authorList>
    </citation>
    <scope>NUCLEOTIDE SEQUENCE [LARGE SCALE GENOMIC DNA]</scope>
    <source>
        <strain evidence="3 4">MS-1</strain>
    </source>
</reference>
<proteinExistence type="predicted"/>
<evidence type="ECO:0000313" key="4">
    <source>
        <dbReference type="Proteomes" id="UP000033035"/>
    </source>
</evidence>
<organism evidence="3 4">
    <name type="scientific">Parabacteroides gordonii MS-1 = DSM 23371</name>
    <dbReference type="NCBI Taxonomy" id="1203610"/>
    <lineage>
        <taxon>Bacteria</taxon>
        <taxon>Pseudomonadati</taxon>
        <taxon>Bacteroidota</taxon>
        <taxon>Bacteroidia</taxon>
        <taxon>Bacteroidales</taxon>
        <taxon>Tannerellaceae</taxon>
        <taxon>Parabacteroides</taxon>
    </lineage>
</organism>
<gene>
    <name evidence="3" type="ORF">HMPREF1536_02028</name>
</gene>
<evidence type="ECO:0000259" key="2">
    <source>
        <dbReference type="PROSITE" id="PS50930"/>
    </source>
</evidence>
<dbReference type="InterPro" id="IPR007492">
    <property type="entry name" value="LytTR_DNA-bd_dom"/>
</dbReference>
<dbReference type="AlphaFoldDB" id="A0A0F5JIL9"/>
<dbReference type="PANTHER" id="PTHR37299">
    <property type="entry name" value="TRANSCRIPTIONAL REGULATOR-RELATED"/>
    <property type="match status" value="1"/>
</dbReference>
<keyword evidence="1" id="KW-0472">Membrane</keyword>
<dbReference type="GO" id="GO:0000156">
    <property type="term" value="F:phosphorelay response regulator activity"/>
    <property type="evidence" value="ECO:0007669"/>
    <property type="project" value="InterPro"/>
</dbReference>
<feature type="transmembrane region" description="Helical" evidence="1">
    <location>
        <begin position="74"/>
        <end position="95"/>
    </location>
</feature>
<dbReference type="Gene3D" id="2.40.50.1020">
    <property type="entry name" value="LytTr DNA-binding domain"/>
    <property type="match status" value="1"/>
</dbReference>
<comment type="caution">
    <text evidence="3">The sequence shown here is derived from an EMBL/GenBank/DDBJ whole genome shotgun (WGS) entry which is preliminary data.</text>
</comment>
<dbReference type="HOGENOM" id="CLU_087873_0_0_10"/>